<dbReference type="InterPro" id="IPR016156">
    <property type="entry name" value="FAD/NAD-linked_Rdtase_dimer_sf"/>
</dbReference>
<keyword evidence="6" id="KW-0676">Redox-active center</keyword>
<protein>
    <submittedName>
        <fullName evidence="8">CoA-disulfide reductase</fullName>
    </submittedName>
</protein>
<dbReference type="GO" id="GO:0016491">
    <property type="term" value="F:oxidoreductase activity"/>
    <property type="evidence" value="ECO:0007669"/>
    <property type="project" value="UniProtKB-KW"/>
</dbReference>
<dbReference type="SMART" id="SM00450">
    <property type="entry name" value="RHOD"/>
    <property type="match status" value="1"/>
</dbReference>
<evidence type="ECO:0000313" key="9">
    <source>
        <dbReference type="Proteomes" id="UP000265325"/>
    </source>
</evidence>
<dbReference type="Proteomes" id="UP000265325">
    <property type="component" value="Unassembled WGS sequence"/>
</dbReference>
<dbReference type="InterPro" id="IPR036188">
    <property type="entry name" value="FAD/NAD-bd_sf"/>
</dbReference>
<evidence type="ECO:0000256" key="3">
    <source>
        <dbReference type="ARBA" id="ARBA00022630"/>
    </source>
</evidence>
<dbReference type="InterPro" id="IPR004099">
    <property type="entry name" value="Pyr_nucl-diS_OxRdtase_dimer"/>
</dbReference>
<dbReference type="EMBL" id="LAQS01000005">
    <property type="protein sequence ID" value="KKZ75074.1"/>
    <property type="molecule type" value="Genomic_DNA"/>
</dbReference>
<dbReference type="PRINTS" id="PR00368">
    <property type="entry name" value="FADPNR"/>
</dbReference>
<gene>
    <name evidence="8" type="ORF">VO63_04530</name>
</gene>
<dbReference type="SUPFAM" id="SSF51905">
    <property type="entry name" value="FAD/NAD(P)-binding domain"/>
    <property type="match status" value="1"/>
</dbReference>
<dbReference type="InterPro" id="IPR036873">
    <property type="entry name" value="Rhodanese-like_dom_sf"/>
</dbReference>
<sequence length="545" mass="56549">MKVVIVGGVAGGMSTAARLRRLDERAEIVVLEKGPHVSYANCGLPYHLGGVIEDRDALLLQTPGSLRARFALDVRTGHEALSVDPAARTVTVRAGDTVYAESYDHLVLSPGARPVVPDVPGIGRALALRDVTDTDRIGAAAEGAGTAVVIGGGFIGVELAENLRRRGLEVALVERDRQVLPPLDPEMAAPLAAELSAHGVDVRLGTEVTKVLPRAVELSDGTTLPAGLVVLAIGVRPDTALARTAGLTIGARGGIAVDERQRTSDPRIHAVGDAAEKPDHLTGEAALVPLANLANRHGRLVADALAGRPVRSAPAIGTAVARVFGLTAAATGWNEKRLAAAGRPHRVLHVHPASHAGYYPGARPLALKLLVDPGTQRILGAQAVGAEGADKRIDVLATAIRGGLTAPELADLELAYAPPYGSAKDPVNMLGHVADNLATGTTATLQWHELDRALADGAVLVDVRSPAEHRAGAIPGARNIPVDALRARIAELPADRPVIVHCQVGVRGHVAARLLAQHGRRVHNLDGGYLTWNAARAVPGARGSG</sequence>
<dbReference type="PRINTS" id="PR00411">
    <property type="entry name" value="PNDRDTASEI"/>
</dbReference>
<organism evidence="8 9">
    <name type="scientific">Streptomyces showdoensis</name>
    <dbReference type="NCBI Taxonomy" id="68268"/>
    <lineage>
        <taxon>Bacteria</taxon>
        <taxon>Bacillati</taxon>
        <taxon>Actinomycetota</taxon>
        <taxon>Actinomycetes</taxon>
        <taxon>Kitasatosporales</taxon>
        <taxon>Streptomycetaceae</taxon>
        <taxon>Streptomyces</taxon>
    </lineage>
</organism>
<evidence type="ECO:0000256" key="1">
    <source>
        <dbReference type="ARBA" id="ARBA00001974"/>
    </source>
</evidence>
<comment type="similarity">
    <text evidence="2">Belongs to the class-III pyridine nucleotide-disulfide oxidoreductase family.</text>
</comment>
<dbReference type="SUPFAM" id="SSF52821">
    <property type="entry name" value="Rhodanese/Cell cycle control phosphatase"/>
    <property type="match status" value="1"/>
</dbReference>
<comment type="cofactor">
    <cofactor evidence="1">
        <name>FAD</name>
        <dbReference type="ChEBI" id="CHEBI:57692"/>
    </cofactor>
</comment>
<evidence type="ECO:0000256" key="6">
    <source>
        <dbReference type="ARBA" id="ARBA00023284"/>
    </source>
</evidence>
<dbReference type="Pfam" id="PF00581">
    <property type="entry name" value="Rhodanese"/>
    <property type="match status" value="1"/>
</dbReference>
<dbReference type="Pfam" id="PF02852">
    <property type="entry name" value="Pyr_redox_dim"/>
    <property type="match status" value="1"/>
</dbReference>
<evidence type="ECO:0000259" key="7">
    <source>
        <dbReference type="PROSITE" id="PS50206"/>
    </source>
</evidence>
<name>A0A2P2GU99_STREW</name>
<dbReference type="PANTHER" id="PTHR43429">
    <property type="entry name" value="PYRIDINE NUCLEOTIDE-DISULFIDE OXIDOREDUCTASE DOMAIN-CONTAINING"/>
    <property type="match status" value="1"/>
</dbReference>
<dbReference type="InterPro" id="IPR023753">
    <property type="entry name" value="FAD/NAD-binding_dom"/>
</dbReference>
<accession>A0A2P2GU99</accession>
<dbReference type="Pfam" id="PF07992">
    <property type="entry name" value="Pyr_redox_2"/>
    <property type="match status" value="1"/>
</dbReference>
<evidence type="ECO:0000256" key="2">
    <source>
        <dbReference type="ARBA" id="ARBA00009130"/>
    </source>
</evidence>
<keyword evidence="3" id="KW-0285">Flavoprotein</keyword>
<dbReference type="PANTHER" id="PTHR43429:SF1">
    <property type="entry name" value="NAD(P)H SULFUR OXIDOREDUCTASE (COA-DEPENDENT)"/>
    <property type="match status" value="1"/>
</dbReference>
<dbReference type="Gene3D" id="3.50.50.60">
    <property type="entry name" value="FAD/NAD(P)-binding domain"/>
    <property type="match status" value="2"/>
</dbReference>
<evidence type="ECO:0000256" key="5">
    <source>
        <dbReference type="ARBA" id="ARBA00023002"/>
    </source>
</evidence>
<dbReference type="InterPro" id="IPR001763">
    <property type="entry name" value="Rhodanese-like_dom"/>
</dbReference>
<keyword evidence="9" id="KW-1185">Reference proteome</keyword>
<proteinExistence type="inferred from homology"/>
<keyword evidence="4" id="KW-0274">FAD</keyword>
<evidence type="ECO:0000313" key="8">
    <source>
        <dbReference type="EMBL" id="KKZ75074.1"/>
    </source>
</evidence>
<keyword evidence="5" id="KW-0560">Oxidoreductase</keyword>
<dbReference type="InterPro" id="IPR050260">
    <property type="entry name" value="FAD-bd_OxRdtase"/>
</dbReference>
<evidence type="ECO:0000256" key="4">
    <source>
        <dbReference type="ARBA" id="ARBA00022827"/>
    </source>
</evidence>
<dbReference type="CDD" id="cd01524">
    <property type="entry name" value="RHOD_Pyr_redox"/>
    <property type="match status" value="1"/>
</dbReference>
<dbReference type="OrthoDB" id="9802028at2"/>
<reference evidence="8 9" key="1">
    <citation type="submission" date="2015-05" db="EMBL/GenBank/DDBJ databases">
        <title>Draft Genome assembly of Streptomyces showdoensis.</title>
        <authorList>
            <person name="Thapa K.K."/>
            <person name="Metsa-Ketela M."/>
        </authorList>
    </citation>
    <scope>NUCLEOTIDE SEQUENCE [LARGE SCALE GENOMIC DNA]</scope>
    <source>
        <strain evidence="8 9">ATCC 15227</strain>
    </source>
</reference>
<dbReference type="AlphaFoldDB" id="A0A2P2GU99"/>
<dbReference type="PROSITE" id="PS50206">
    <property type="entry name" value="RHODANESE_3"/>
    <property type="match status" value="1"/>
</dbReference>
<comment type="caution">
    <text evidence="8">The sequence shown here is derived from an EMBL/GenBank/DDBJ whole genome shotgun (WGS) entry which is preliminary data.</text>
</comment>
<feature type="domain" description="Rhodanese" evidence="7">
    <location>
        <begin position="454"/>
        <end position="541"/>
    </location>
</feature>
<dbReference type="Gene3D" id="3.40.250.10">
    <property type="entry name" value="Rhodanese-like domain"/>
    <property type="match status" value="1"/>
</dbReference>
<dbReference type="RefSeq" id="WP_046906197.1">
    <property type="nucleotide sequence ID" value="NZ_BAAAXG010000004.1"/>
</dbReference>
<dbReference type="SUPFAM" id="SSF55424">
    <property type="entry name" value="FAD/NAD-linked reductases, dimerisation (C-terminal) domain"/>
    <property type="match status" value="1"/>
</dbReference>